<dbReference type="Gene3D" id="3.30.1300.30">
    <property type="entry name" value="GSPII I/J protein-like"/>
    <property type="match status" value="1"/>
</dbReference>
<keyword evidence="4 9" id="KW-0488">Methylation</keyword>
<feature type="transmembrane region" description="Helical" evidence="9">
    <location>
        <begin position="7"/>
        <end position="32"/>
    </location>
</feature>
<dbReference type="AlphaFoldDB" id="A0A6M2BVB9"/>
<dbReference type="Proteomes" id="UP000472676">
    <property type="component" value="Unassembled WGS sequence"/>
</dbReference>
<dbReference type="Pfam" id="PF02501">
    <property type="entry name" value="T2SSI"/>
    <property type="match status" value="1"/>
</dbReference>
<keyword evidence="3" id="KW-1003">Cell membrane</keyword>
<evidence type="ECO:0000256" key="6">
    <source>
        <dbReference type="ARBA" id="ARBA00022692"/>
    </source>
</evidence>
<keyword evidence="12" id="KW-1185">Reference proteome</keyword>
<dbReference type="EMBL" id="JAAMOW010000008">
    <property type="protein sequence ID" value="NGY06310.1"/>
    <property type="molecule type" value="Genomic_DNA"/>
</dbReference>
<keyword evidence="5 9" id="KW-0997">Cell inner membrane</keyword>
<evidence type="ECO:0000256" key="3">
    <source>
        <dbReference type="ARBA" id="ARBA00022475"/>
    </source>
</evidence>
<dbReference type="NCBIfam" id="TIGR02532">
    <property type="entry name" value="IV_pilin_GFxxxE"/>
    <property type="match status" value="1"/>
</dbReference>
<protein>
    <recommendedName>
        <fullName evidence="9">Type II secretion system protein I</fullName>
        <shortName evidence="9">T2SS minor pseudopilin I</shortName>
    </recommendedName>
</protein>
<comment type="caution">
    <text evidence="11">The sequence shown here is derived from an EMBL/GenBank/DDBJ whole genome shotgun (WGS) entry which is preliminary data.</text>
</comment>
<comment type="function">
    <text evidence="9">Component of the type II secretion system required for the energy-dependent secretion of extracellular factors such as proteases and toxins from the periplasm.</text>
</comment>
<evidence type="ECO:0000256" key="7">
    <source>
        <dbReference type="ARBA" id="ARBA00022989"/>
    </source>
</evidence>
<evidence type="ECO:0000313" key="12">
    <source>
        <dbReference type="Proteomes" id="UP000472676"/>
    </source>
</evidence>
<evidence type="ECO:0000256" key="4">
    <source>
        <dbReference type="ARBA" id="ARBA00022481"/>
    </source>
</evidence>
<proteinExistence type="inferred from homology"/>
<accession>A0A6M2BVB9</accession>
<dbReference type="GO" id="GO:0005886">
    <property type="term" value="C:plasma membrane"/>
    <property type="evidence" value="ECO:0007669"/>
    <property type="project" value="UniProtKB-SubCell"/>
</dbReference>
<dbReference type="Pfam" id="PF07963">
    <property type="entry name" value="N_methyl"/>
    <property type="match status" value="1"/>
</dbReference>
<feature type="domain" description="Type II secretion system protein GspI C-terminal" evidence="10">
    <location>
        <begin position="41"/>
        <end position="114"/>
    </location>
</feature>
<keyword evidence="8 9" id="KW-0472">Membrane</keyword>
<dbReference type="InterPro" id="IPR010052">
    <property type="entry name" value="T2SS_protein-GspI"/>
</dbReference>
<evidence type="ECO:0000256" key="1">
    <source>
        <dbReference type="ARBA" id="ARBA00004377"/>
    </source>
</evidence>
<comment type="similarity">
    <text evidence="2 9">Belongs to the GSP I family.</text>
</comment>
<comment type="subunit">
    <text evidence="9">Type II secretion is composed of four main components: the outer membrane complex, the inner membrane complex, the cytoplasmic secretion ATPase and the periplasm-spanning pseudopilus.</text>
</comment>
<comment type="PTM">
    <text evidence="9">Cleaved by prepilin peptidase.</text>
</comment>
<dbReference type="NCBIfam" id="TIGR01707">
    <property type="entry name" value="gspI"/>
    <property type="match status" value="1"/>
</dbReference>
<evidence type="ECO:0000256" key="8">
    <source>
        <dbReference type="ARBA" id="ARBA00023136"/>
    </source>
</evidence>
<evidence type="ECO:0000256" key="9">
    <source>
        <dbReference type="RuleBase" id="RU368030"/>
    </source>
</evidence>
<keyword evidence="7 9" id="KW-1133">Transmembrane helix</keyword>
<dbReference type="GO" id="GO:0015627">
    <property type="term" value="C:type II protein secretion system complex"/>
    <property type="evidence" value="ECO:0007669"/>
    <property type="project" value="UniProtKB-UniRule"/>
</dbReference>
<dbReference type="SUPFAM" id="SSF54523">
    <property type="entry name" value="Pili subunits"/>
    <property type="match status" value="2"/>
</dbReference>
<evidence type="ECO:0000256" key="2">
    <source>
        <dbReference type="ARBA" id="ARBA00008358"/>
    </source>
</evidence>
<reference evidence="11 12" key="1">
    <citation type="journal article" date="2014" name="Int. J. Syst. Evol. Microbiol.">
        <title>Solimonas terrae sp. nov., isolated from soil.</title>
        <authorList>
            <person name="Kim S.J."/>
            <person name="Moon J.Y."/>
            <person name="Weon H.Y."/>
            <person name="Ahn J.H."/>
            <person name="Chen W.M."/>
            <person name="Kwon S.W."/>
        </authorList>
    </citation>
    <scope>NUCLEOTIDE SEQUENCE [LARGE SCALE GENOMIC DNA]</scope>
    <source>
        <strain evidence="11 12">KIS83-12</strain>
    </source>
</reference>
<evidence type="ECO:0000256" key="5">
    <source>
        <dbReference type="ARBA" id="ARBA00022519"/>
    </source>
</evidence>
<name>A0A6M2BVB9_9GAMM</name>
<gene>
    <name evidence="11" type="primary">gspI</name>
    <name evidence="11" type="ORF">G7Y85_16175</name>
</gene>
<comment type="subcellular location">
    <subcellularLocation>
        <location evidence="1 9">Cell inner membrane</location>
        <topology evidence="1 9">Single-pass membrane protein</topology>
    </subcellularLocation>
</comment>
<dbReference type="GO" id="GO:0015628">
    <property type="term" value="P:protein secretion by the type II secretion system"/>
    <property type="evidence" value="ECO:0007669"/>
    <property type="project" value="UniProtKB-UniRule"/>
</dbReference>
<dbReference type="PANTHER" id="PTHR38779">
    <property type="entry name" value="TYPE II SECRETION SYSTEM PROTEIN I-RELATED"/>
    <property type="match status" value="1"/>
</dbReference>
<sequence length="133" mass="14579">MPSRQRGFTLIEILVAVAIVAIAMGAIIAGMARFVDNAAYLREKTIAVWVAHDRLAELELQREWPDVGKSNGETEMAGASWKWELEVQKTGDEHLRRVDVRVLAPEAAHGKTSAAREAALVKLSAFLADSGRK</sequence>
<evidence type="ECO:0000313" key="11">
    <source>
        <dbReference type="EMBL" id="NGY06310.1"/>
    </source>
</evidence>
<dbReference type="InterPro" id="IPR045584">
    <property type="entry name" value="Pilin-like"/>
</dbReference>
<dbReference type="PANTHER" id="PTHR38779:SF2">
    <property type="entry name" value="TYPE II SECRETION SYSTEM PROTEIN I-RELATED"/>
    <property type="match status" value="1"/>
</dbReference>
<keyword evidence="6 9" id="KW-0812">Transmembrane</keyword>
<evidence type="ECO:0000259" key="10">
    <source>
        <dbReference type="Pfam" id="PF02501"/>
    </source>
</evidence>
<dbReference type="InterPro" id="IPR003413">
    <property type="entry name" value="T2SS_GspI_C"/>
</dbReference>
<dbReference type="PROSITE" id="PS00409">
    <property type="entry name" value="PROKAR_NTER_METHYL"/>
    <property type="match status" value="1"/>
</dbReference>
<dbReference type="InterPro" id="IPR012902">
    <property type="entry name" value="N_methyl_site"/>
</dbReference>
<organism evidence="11 12">
    <name type="scientific">Solimonas terrae</name>
    <dbReference type="NCBI Taxonomy" id="1396819"/>
    <lineage>
        <taxon>Bacteria</taxon>
        <taxon>Pseudomonadati</taxon>
        <taxon>Pseudomonadota</taxon>
        <taxon>Gammaproteobacteria</taxon>
        <taxon>Nevskiales</taxon>
        <taxon>Nevskiaceae</taxon>
        <taxon>Solimonas</taxon>
    </lineage>
</organism>